<gene>
    <name evidence="2" type="ORF">IV454_29190</name>
</gene>
<evidence type="ECO:0000313" key="3">
    <source>
        <dbReference type="Proteomes" id="UP000662888"/>
    </source>
</evidence>
<dbReference type="EMBL" id="CP065053">
    <property type="protein sequence ID" value="QPI49466.1"/>
    <property type="molecule type" value="Genomic_DNA"/>
</dbReference>
<keyword evidence="3" id="KW-1185">Reference proteome</keyword>
<accession>A0AA48WBE6</accession>
<dbReference type="RefSeq" id="WP_206089143.1">
    <property type="nucleotide sequence ID" value="NZ_CP065053.1"/>
</dbReference>
<sequence length="204" mass="22588">MNNNLYAPPQADMSIGATTTGSDNTFYVVSLTKFTILFIATVGMYQFFWYFKNWNLYKRQCKLDNAADSDIWPVPRAIFAVFYTHSLFNEVSMHAAAKMRPAQWDHKSHATGLVVMLVALNILSRMNQSTLGSGLSVVLMLILMVGIFFSSFSAQKHINACCGDPEGRSNSRFTAANYVWIAIGCICWISIFAPAFLAGAGGTH</sequence>
<keyword evidence="1" id="KW-0472">Membrane</keyword>
<protein>
    <submittedName>
        <fullName evidence="2">Uncharacterized protein</fullName>
    </submittedName>
</protein>
<keyword evidence="1" id="KW-1133">Transmembrane helix</keyword>
<feature type="transmembrane region" description="Helical" evidence="1">
    <location>
        <begin position="26"/>
        <end position="51"/>
    </location>
</feature>
<dbReference type="Proteomes" id="UP000662888">
    <property type="component" value="Chromosome"/>
</dbReference>
<proteinExistence type="predicted"/>
<reference evidence="2 3" key="1">
    <citation type="submission" date="2020-11" db="EMBL/GenBank/DDBJ databases">
        <authorList>
            <person name="Sun Q."/>
        </authorList>
    </citation>
    <scope>NUCLEOTIDE SEQUENCE [LARGE SCALE GENOMIC DNA]</scope>
    <source>
        <strain evidence="2 3">P8398</strain>
    </source>
</reference>
<evidence type="ECO:0000313" key="2">
    <source>
        <dbReference type="EMBL" id="QPI49466.1"/>
    </source>
</evidence>
<keyword evidence="1" id="KW-0812">Transmembrane</keyword>
<feature type="transmembrane region" description="Helical" evidence="1">
    <location>
        <begin position="178"/>
        <end position="200"/>
    </location>
</feature>
<feature type="transmembrane region" description="Helical" evidence="1">
    <location>
        <begin position="130"/>
        <end position="149"/>
    </location>
</feature>
<organism evidence="2 3">
    <name type="scientific">Massilia antarctica</name>
    <dbReference type="NCBI Taxonomy" id="2765360"/>
    <lineage>
        <taxon>Bacteria</taxon>
        <taxon>Pseudomonadati</taxon>
        <taxon>Pseudomonadota</taxon>
        <taxon>Betaproteobacteria</taxon>
        <taxon>Burkholderiales</taxon>
        <taxon>Oxalobacteraceae</taxon>
        <taxon>Telluria group</taxon>
        <taxon>Massilia</taxon>
    </lineage>
</organism>
<name>A0AA48WBE6_9BURK</name>
<evidence type="ECO:0000256" key="1">
    <source>
        <dbReference type="SAM" id="Phobius"/>
    </source>
</evidence>